<dbReference type="Proteomes" id="UP001521116">
    <property type="component" value="Unassembled WGS sequence"/>
</dbReference>
<keyword evidence="2" id="KW-0539">Nucleus</keyword>
<reference evidence="3 4" key="1">
    <citation type="submission" date="2024-02" db="EMBL/GenBank/DDBJ databases">
        <title>De novo assembly and annotation of 12 fungi associated with fruit tree decline syndrome in Ontario, Canada.</title>
        <authorList>
            <person name="Sulman M."/>
            <person name="Ellouze W."/>
            <person name="Ilyukhin E."/>
        </authorList>
    </citation>
    <scope>NUCLEOTIDE SEQUENCE [LARGE SCALE GENOMIC DNA]</scope>
    <source>
        <strain evidence="3 4">M1-105</strain>
    </source>
</reference>
<dbReference type="CDD" id="cd12148">
    <property type="entry name" value="fungal_TF_MHR"/>
    <property type="match status" value="1"/>
</dbReference>
<protein>
    <submittedName>
        <fullName evidence="3">Uncharacterized protein</fullName>
    </submittedName>
</protein>
<evidence type="ECO:0000313" key="4">
    <source>
        <dbReference type="Proteomes" id="UP001521116"/>
    </source>
</evidence>
<evidence type="ECO:0000256" key="1">
    <source>
        <dbReference type="ARBA" id="ARBA00004123"/>
    </source>
</evidence>
<dbReference type="EMBL" id="JAJVDC020000052">
    <property type="protein sequence ID" value="KAL1629785.1"/>
    <property type="molecule type" value="Genomic_DNA"/>
</dbReference>
<name>A0ABR3SUZ2_9PEZI</name>
<organism evidence="3 4">
    <name type="scientific">Neofusicoccum ribis</name>
    <dbReference type="NCBI Taxonomy" id="45134"/>
    <lineage>
        <taxon>Eukaryota</taxon>
        <taxon>Fungi</taxon>
        <taxon>Dikarya</taxon>
        <taxon>Ascomycota</taxon>
        <taxon>Pezizomycotina</taxon>
        <taxon>Dothideomycetes</taxon>
        <taxon>Dothideomycetes incertae sedis</taxon>
        <taxon>Botryosphaeriales</taxon>
        <taxon>Botryosphaeriaceae</taxon>
        <taxon>Neofusicoccum</taxon>
    </lineage>
</organism>
<proteinExistence type="predicted"/>
<comment type="subcellular location">
    <subcellularLocation>
        <location evidence="1">Nucleus</location>
    </subcellularLocation>
</comment>
<comment type="caution">
    <text evidence="3">The sequence shown here is derived from an EMBL/GenBank/DDBJ whole genome shotgun (WGS) entry which is preliminary data.</text>
</comment>
<keyword evidence="4" id="KW-1185">Reference proteome</keyword>
<gene>
    <name evidence="3" type="ORF">SLS56_005308</name>
</gene>
<dbReference type="PANTHER" id="PTHR31001">
    <property type="entry name" value="UNCHARACTERIZED TRANSCRIPTIONAL REGULATORY PROTEIN"/>
    <property type="match status" value="1"/>
</dbReference>
<evidence type="ECO:0000256" key="2">
    <source>
        <dbReference type="ARBA" id="ARBA00023242"/>
    </source>
</evidence>
<evidence type="ECO:0000313" key="3">
    <source>
        <dbReference type="EMBL" id="KAL1629785.1"/>
    </source>
</evidence>
<dbReference type="InterPro" id="IPR050613">
    <property type="entry name" value="Sec_Metabolite_Reg"/>
</dbReference>
<accession>A0ABR3SUZ2</accession>
<sequence>MRPLAPTWDCKAPLNVNDSDLWSDMRGPPAVREKCTDALFAAVRSELGEFLRHAAVHLDFTVPALKPIANDTHEEGGLAELERMVNDKYLRFYDPEKPLHFMTVWTTRSFLARYRLVEQYSRDHSASLQQTEAQRSIALSYALAMLDCDTKIMTSPLTKGYRWLLQFYFPFPACVHIVQDLKRRPVAEHAEHTWEVMSAHYDARFSTSRVTSDDGPFFKIFSSMVLQAWEPREAALRESGQQLTIPRIVSCFQQNVPQTVPNAQEKTDVEQVRNAATGINVDGFPAPMAMGFGGNGLLYGMGGQDIFTGTGLGGISNPGLPGQFSLDVGVNHLNWAAMDWGLSDRRY</sequence>
<dbReference type="PANTHER" id="PTHR31001:SF45">
    <property type="entry name" value="ZN(II)2CYS6 TRANSCRIPTION FACTOR (EUROFUNG)"/>
    <property type="match status" value="1"/>
</dbReference>